<dbReference type="PROSITE" id="PS51782">
    <property type="entry name" value="LYSM"/>
    <property type="match status" value="4"/>
</dbReference>
<reference evidence="3 4" key="1">
    <citation type="submission" date="2022-11" db="EMBL/GenBank/DDBJ databases">
        <title>Study of microbial diversity in lake waters.</title>
        <authorList>
            <person name="Zhang J."/>
        </authorList>
    </citation>
    <scope>NUCLEOTIDE SEQUENCE [LARGE SCALE GENOMIC DNA]</scope>
    <source>
        <strain evidence="3 4">DT12</strain>
    </source>
</reference>
<feature type="compositionally biased region" description="Pro residues" evidence="1">
    <location>
        <begin position="316"/>
        <end position="330"/>
    </location>
</feature>
<name>A0ABT3X1U0_9BACL</name>
<feature type="domain" description="LysM" evidence="2">
    <location>
        <begin position="265"/>
        <end position="308"/>
    </location>
</feature>
<evidence type="ECO:0000259" key="2">
    <source>
        <dbReference type="PROSITE" id="PS51782"/>
    </source>
</evidence>
<evidence type="ECO:0000313" key="3">
    <source>
        <dbReference type="EMBL" id="MCX7569530.1"/>
    </source>
</evidence>
<accession>A0ABT3X1U0</accession>
<evidence type="ECO:0000313" key="4">
    <source>
        <dbReference type="Proteomes" id="UP001208017"/>
    </source>
</evidence>
<dbReference type="EMBL" id="JAPMLT010000002">
    <property type="protein sequence ID" value="MCX7569530.1"/>
    <property type="molecule type" value="Genomic_DNA"/>
</dbReference>
<gene>
    <name evidence="3" type="ORF">OS242_06110</name>
</gene>
<keyword evidence="4" id="KW-1185">Reference proteome</keyword>
<dbReference type="InterPro" id="IPR011055">
    <property type="entry name" value="Dup_hybrid_motif"/>
</dbReference>
<feature type="region of interest" description="Disordered" evidence="1">
    <location>
        <begin position="311"/>
        <end position="330"/>
    </location>
</feature>
<protein>
    <submittedName>
        <fullName evidence="3">LysM peptidoglycan-binding domain-containing protein</fullName>
    </submittedName>
</protein>
<dbReference type="InterPro" id="IPR012854">
    <property type="entry name" value="Cu_amine_oxidase-like_N"/>
</dbReference>
<dbReference type="RefSeq" id="WP_267150770.1">
    <property type="nucleotide sequence ID" value="NZ_JAPMLT010000002.1"/>
</dbReference>
<dbReference type="InterPro" id="IPR036779">
    <property type="entry name" value="LysM_dom_sf"/>
</dbReference>
<dbReference type="SMART" id="SM00257">
    <property type="entry name" value="LysM"/>
    <property type="match status" value="4"/>
</dbReference>
<dbReference type="InterPro" id="IPR036582">
    <property type="entry name" value="Mao_N_sf"/>
</dbReference>
<dbReference type="SUPFAM" id="SSF55383">
    <property type="entry name" value="Copper amine oxidase, domain N"/>
    <property type="match status" value="1"/>
</dbReference>
<dbReference type="Gene3D" id="3.30.457.10">
    <property type="entry name" value="Copper amine oxidase-like, N-terminal domain"/>
    <property type="match status" value="1"/>
</dbReference>
<dbReference type="CDD" id="cd00118">
    <property type="entry name" value="LysM"/>
    <property type="match status" value="4"/>
</dbReference>
<dbReference type="Proteomes" id="UP001208017">
    <property type="component" value="Unassembled WGS sequence"/>
</dbReference>
<sequence length="622" mass="65938">MPHPPYILREKWVQTQNGGELHVFLRHLDFLAETGGPLGEEERNERVEITVRRYLADKYAGSSIKTVKVFLGSMLLVTMAGGELGGKTGLGSQTAYAASTMQLYLNGVQCVACTPQMQNGHLIVPVRPVAEGLGGTVSFDSATRQVTVTRGALKMVFTIGSNQAVVGGRTITMEEPLTLIGSTSYVSAEFLARQMGANYVYDTYRSAAVLSMQPSEVYTVQSGDSLWKIATNRGTTVDAIQRLNGMTATAGLYPGEKLLIPAKAMLYTVQPGDSLWLIAARFNVTISAIKTANGLTTDTLTVGKQLTIPASAAPAPTAPTPAPTPTAPAPAPTTVTYTVVAGDSLSVIAARYGTTVTAIRTANNLTSDMIYVGQKLTIPSGTATPTPTPTAPAPAPAAGEYIVQPGDTLSGLAARYNTTVDAIKQASGMTGDSLIAGQRLMIPGYVPPPPPAESYLSGADPTAVAQLGNANFIFPFQSRTGYDPLRDTWGDTRTYNPTTGEYRQHEGTDIMAPSGTPLVSVGSGVITNYGWSELGGWRVTIRLDNTDYSVYYAHMSRYAPGLGKGVRVSKGQLIGYVGATGYGPEGTTGKFAPHLHFGLYDNAAGFAAINPYPFLKYWETRL</sequence>
<dbReference type="CDD" id="cd12797">
    <property type="entry name" value="M23_peptidase"/>
    <property type="match status" value="1"/>
</dbReference>
<dbReference type="SUPFAM" id="SSF54106">
    <property type="entry name" value="LysM domain"/>
    <property type="match status" value="4"/>
</dbReference>
<organism evidence="3 4">
    <name type="scientific">Tumebacillus lacus</name>
    <dbReference type="NCBI Taxonomy" id="2995335"/>
    <lineage>
        <taxon>Bacteria</taxon>
        <taxon>Bacillati</taxon>
        <taxon>Bacillota</taxon>
        <taxon>Bacilli</taxon>
        <taxon>Bacillales</taxon>
        <taxon>Alicyclobacillaceae</taxon>
        <taxon>Tumebacillus</taxon>
    </lineage>
</organism>
<dbReference type="Pfam" id="PF01551">
    <property type="entry name" value="Peptidase_M23"/>
    <property type="match status" value="1"/>
</dbReference>
<evidence type="ECO:0000256" key="1">
    <source>
        <dbReference type="SAM" id="MobiDB-lite"/>
    </source>
</evidence>
<feature type="domain" description="LysM" evidence="2">
    <location>
        <begin position="216"/>
        <end position="260"/>
    </location>
</feature>
<dbReference type="Gene3D" id="2.70.70.10">
    <property type="entry name" value="Glucose Permease (Domain IIA)"/>
    <property type="match status" value="1"/>
</dbReference>
<dbReference type="Pfam" id="PF07833">
    <property type="entry name" value="Cu_amine_oxidN1"/>
    <property type="match status" value="1"/>
</dbReference>
<dbReference type="Gene3D" id="3.10.350.10">
    <property type="entry name" value="LysM domain"/>
    <property type="match status" value="4"/>
</dbReference>
<feature type="domain" description="LysM" evidence="2">
    <location>
        <begin position="335"/>
        <end position="378"/>
    </location>
</feature>
<proteinExistence type="predicted"/>
<dbReference type="SUPFAM" id="SSF51261">
    <property type="entry name" value="Duplicated hybrid motif"/>
    <property type="match status" value="1"/>
</dbReference>
<dbReference type="PANTHER" id="PTHR33734:SF22">
    <property type="entry name" value="MEMBRANE-BOUND LYTIC MUREIN TRANSGLYCOSYLASE D"/>
    <property type="match status" value="1"/>
</dbReference>
<dbReference type="Pfam" id="PF01476">
    <property type="entry name" value="LysM"/>
    <property type="match status" value="4"/>
</dbReference>
<dbReference type="InterPro" id="IPR016047">
    <property type="entry name" value="M23ase_b-sheet_dom"/>
</dbReference>
<comment type="caution">
    <text evidence="3">The sequence shown here is derived from an EMBL/GenBank/DDBJ whole genome shotgun (WGS) entry which is preliminary data.</text>
</comment>
<dbReference type="InterPro" id="IPR018392">
    <property type="entry name" value="LysM"/>
</dbReference>
<feature type="domain" description="LysM" evidence="2">
    <location>
        <begin position="399"/>
        <end position="442"/>
    </location>
</feature>
<dbReference type="PANTHER" id="PTHR33734">
    <property type="entry name" value="LYSM DOMAIN-CONTAINING GPI-ANCHORED PROTEIN 2"/>
    <property type="match status" value="1"/>
</dbReference>